<dbReference type="RefSeq" id="WP_144257439.1">
    <property type="nucleotide sequence ID" value="NZ_VJZT01000018.1"/>
</dbReference>
<dbReference type="EMBL" id="VJZT01000018">
    <property type="protein sequence ID" value="TRX35989.1"/>
    <property type="molecule type" value="Genomic_DNA"/>
</dbReference>
<evidence type="ECO:0000313" key="1">
    <source>
        <dbReference type="EMBL" id="TRX35989.1"/>
    </source>
</evidence>
<dbReference type="Proteomes" id="UP000316371">
    <property type="component" value="Unassembled WGS sequence"/>
</dbReference>
<proteinExistence type="predicted"/>
<gene>
    <name evidence="1" type="ORF">FNW21_14310</name>
</gene>
<name>A0A553DTD5_9FLAO</name>
<organism evidence="1 2">
    <name type="scientific">Flavobacterium restrictum</name>
    <dbReference type="NCBI Taxonomy" id="2594428"/>
    <lineage>
        <taxon>Bacteria</taxon>
        <taxon>Pseudomonadati</taxon>
        <taxon>Bacteroidota</taxon>
        <taxon>Flavobacteriia</taxon>
        <taxon>Flavobacteriales</taxon>
        <taxon>Flavobacteriaceae</taxon>
        <taxon>Flavobacterium</taxon>
    </lineage>
</organism>
<protein>
    <submittedName>
        <fullName evidence="1">Uncharacterized protein</fullName>
    </submittedName>
</protein>
<accession>A0A553DTD5</accession>
<keyword evidence="2" id="KW-1185">Reference proteome</keyword>
<comment type="caution">
    <text evidence="1">The sequence shown here is derived from an EMBL/GenBank/DDBJ whole genome shotgun (WGS) entry which is preliminary data.</text>
</comment>
<sequence length="105" mass="12066">MKFHKKIVFILVIITSVSYSQNKKLNLVGNWNMTDYWGNKSVFILSEDNYGSLSVNGEFIDGKNFTIHGGQNDGQKGEMKYVINYKKTPIELDLVTVKENLIVRF</sequence>
<dbReference type="OrthoDB" id="1366248at2"/>
<evidence type="ECO:0000313" key="2">
    <source>
        <dbReference type="Proteomes" id="UP000316371"/>
    </source>
</evidence>
<dbReference type="AlphaFoldDB" id="A0A553DTD5"/>
<reference evidence="1 2" key="1">
    <citation type="submission" date="2019-07" db="EMBL/GenBank/DDBJ databases">
        <title>Novel species of Flavobacterium.</title>
        <authorList>
            <person name="Liu Q."/>
            <person name="Xin Y.-H."/>
        </authorList>
    </citation>
    <scope>NUCLEOTIDE SEQUENCE [LARGE SCALE GENOMIC DNA]</scope>
    <source>
        <strain evidence="1 2">LB1R34</strain>
    </source>
</reference>